<dbReference type="InterPro" id="IPR026486">
    <property type="entry name" value="CHP_AF_0576"/>
</dbReference>
<gene>
    <name evidence="1" type="ORF">A3L10_01895</name>
</gene>
<dbReference type="EMBL" id="CP015106">
    <property type="protein sequence ID" value="ASJ13946.1"/>
    <property type="molecule type" value="Genomic_DNA"/>
</dbReference>
<sequence>MRLQITTAIPPHELEEILKKSGAGVSITVKDAEPFHGMPRWNVTVEGTEDEVERFMETLRLARAGG</sequence>
<keyword evidence="2" id="KW-1185">Reference proteome</keyword>
<name>A0A2Z2N895_9EURY</name>
<organism evidence="1 2">
    <name type="scientific">Thermococcus radiotolerans</name>
    <dbReference type="NCBI Taxonomy" id="187880"/>
    <lineage>
        <taxon>Archaea</taxon>
        <taxon>Methanobacteriati</taxon>
        <taxon>Methanobacteriota</taxon>
        <taxon>Thermococci</taxon>
        <taxon>Thermococcales</taxon>
        <taxon>Thermococcaceae</taxon>
        <taxon>Thermococcus</taxon>
    </lineage>
</organism>
<evidence type="ECO:0000313" key="1">
    <source>
        <dbReference type="EMBL" id="ASJ13946.1"/>
    </source>
</evidence>
<protein>
    <submittedName>
        <fullName evidence="1">TIGR04140 family protein</fullName>
    </submittedName>
</protein>
<dbReference type="RefSeq" id="WP_088866149.1">
    <property type="nucleotide sequence ID" value="NZ_CP015106.1"/>
</dbReference>
<dbReference type="NCBIfam" id="TIGR04140">
    <property type="entry name" value="chp_AF_0576"/>
    <property type="match status" value="1"/>
</dbReference>
<dbReference type="AlphaFoldDB" id="A0A2Z2N895"/>
<evidence type="ECO:0000313" key="2">
    <source>
        <dbReference type="Proteomes" id="UP000250085"/>
    </source>
</evidence>
<dbReference type="GeneID" id="33327561"/>
<reference evidence="1 2" key="1">
    <citation type="submission" date="2016-04" db="EMBL/GenBank/DDBJ databases">
        <title>Complete genome sequence of Thermococcus radiotolerans type strain EJ2.</title>
        <authorList>
            <person name="Oger P.M."/>
        </authorList>
    </citation>
    <scope>NUCLEOTIDE SEQUENCE [LARGE SCALE GENOMIC DNA]</scope>
    <source>
        <strain evidence="1 2">EJ2</strain>
    </source>
</reference>
<dbReference type="KEGG" id="trl:A3L10_01895"/>
<dbReference type="Proteomes" id="UP000250085">
    <property type="component" value="Chromosome"/>
</dbReference>
<dbReference type="OrthoDB" id="102522at2157"/>
<proteinExistence type="predicted"/>
<accession>A0A2Z2N895</accession>